<evidence type="ECO:0000256" key="1">
    <source>
        <dbReference type="SAM" id="MobiDB-lite"/>
    </source>
</evidence>
<reference evidence="2 3" key="1">
    <citation type="journal article" date="2024" name="G3 (Bethesda)">
        <title>Genome assembly of Hibiscus sabdariffa L. provides insights into metabolisms of medicinal natural products.</title>
        <authorList>
            <person name="Kim T."/>
        </authorList>
    </citation>
    <scope>NUCLEOTIDE SEQUENCE [LARGE SCALE GENOMIC DNA]</scope>
    <source>
        <strain evidence="2">TK-2024</strain>
        <tissue evidence="2">Old leaves</tissue>
    </source>
</reference>
<name>A0ABR2RF02_9ROSI</name>
<gene>
    <name evidence="2" type="ORF">V6N11_044245</name>
</gene>
<organism evidence="2 3">
    <name type="scientific">Hibiscus sabdariffa</name>
    <name type="common">roselle</name>
    <dbReference type="NCBI Taxonomy" id="183260"/>
    <lineage>
        <taxon>Eukaryota</taxon>
        <taxon>Viridiplantae</taxon>
        <taxon>Streptophyta</taxon>
        <taxon>Embryophyta</taxon>
        <taxon>Tracheophyta</taxon>
        <taxon>Spermatophyta</taxon>
        <taxon>Magnoliopsida</taxon>
        <taxon>eudicotyledons</taxon>
        <taxon>Gunneridae</taxon>
        <taxon>Pentapetalae</taxon>
        <taxon>rosids</taxon>
        <taxon>malvids</taxon>
        <taxon>Malvales</taxon>
        <taxon>Malvaceae</taxon>
        <taxon>Malvoideae</taxon>
        <taxon>Hibiscus</taxon>
    </lineage>
</organism>
<feature type="region of interest" description="Disordered" evidence="1">
    <location>
        <begin position="162"/>
        <end position="184"/>
    </location>
</feature>
<sequence>MPAEEEEILDEDDFDILEGNVKRSVVDGIINIGFSIRVKDLAVKSLDRTIFAKLLGRRIGYNTLGAMDHIWKLPYRRALVLRLLDRSAASKEICRLDSITRLANDVRDQAASGDVVAPPQTTPLISKGKKPVPQTAKTPKHKSATSICKPITVVHNASKQRLASHASSSRSIPTIPHISKPSNRANHSVVVISENDEPSMATPHMQHNPMQHDIIPYQAIYRF</sequence>
<feature type="region of interest" description="Disordered" evidence="1">
    <location>
        <begin position="113"/>
        <end position="144"/>
    </location>
</feature>
<proteinExistence type="predicted"/>
<feature type="compositionally biased region" description="Polar residues" evidence="1">
    <location>
        <begin position="162"/>
        <end position="172"/>
    </location>
</feature>
<protein>
    <submittedName>
        <fullName evidence="2">Uncharacterized protein</fullName>
    </submittedName>
</protein>
<dbReference type="EMBL" id="JBBPBN010000023">
    <property type="protein sequence ID" value="KAK9011393.1"/>
    <property type="molecule type" value="Genomic_DNA"/>
</dbReference>
<comment type="caution">
    <text evidence="2">The sequence shown here is derived from an EMBL/GenBank/DDBJ whole genome shotgun (WGS) entry which is preliminary data.</text>
</comment>
<evidence type="ECO:0000313" key="2">
    <source>
        <dbReference type="EMBL" id="KAK9011393.1"/>
    </source>
</evidence>
<dbReference type="Proteomes" id="UP001396334">
    <property type="component" value="Unassembled WGS sequence"/>
</dbReference>
<evidence type="ECO:0000313" key="3">
    <source>
        <dbReference type="Proteomes" id="UP001396334"/>
    </source>
</evidence>
<keyword evidence="3" id="KW-1185">Reference proteome</keyword>
<accession>A0ABR2RF02</accession>